<dbReference type="KEGG" id="shi:Shel_19250"/>
<feature type="transmembrane region" description="Helical" evidence="1">
    <location>
        <begin position="157"/>
        <end position="179"/>
    </location>
</feature>
<evidence type="ECO:0000313" key="3">
    <source>
        <dbReference type="Proteomes" id="UP000002026"/>
    </source>
</evidence>
<feature type="transmembrane region" description="Helical" evidence="1">
    <location>
        <begin position="262"/>
        <end position="282"/>
    </location>
</feature>
<dbReference type="HOGENOM" id="CLU_564862_0_0_11"/>
<dbReference type="RefSeq" id="WP_012799043.1">
    <property type="nucleotide sequence ID" value="NC_013165.1"/>
</dbReference>
<accession>C7N7Q6</accession>
<keyword evidence="1" id="KW-0812">Transmembrane</keyword>
<keyword evidence="3" id="KW-1185">Reference proteome</keyword>
<feature type="transmembrane region" description="Helical" evidence="1">
    <location>
        <begin position="90"/>
        <end position="113"/>
    </location>
</feature>
<evidence type="ECO:0000256" key="1">
    <source>
        <dbReference type="SAM" id="Phobius"/>
    </source>
</evidence>
<feature type="transmembrane region" description="Helical" evidence="1">
    <location>
        <begin position="458"/>
        <end position="478"/>
    </location>
</feature>
<protein>
    <submittedName>
        <fullName evidence="2">Uncharacterized protein</fullName>
    </submittedName>
</protein>
<evidence type="ECO:0000313" key="2">
    <source>
        <dbReference type="EMBL" id="ACV22941.1"/>
    </source>
</evidence>
<organism evidence="2 3">
    <name type="scientific">Slackia heliotrinireducens (strain ATCC 29202 / DSM 20476 / NCTC 11029 / RHS 1)</name>
    <name type="common">Peptococcus heliotrinreducens</name>
    <dbReference type="NCBI Taxonomy" id="471855"/>
    <lineage>
        <taxon>Bacteria</taxon>
        <taxon>Bacillati</taxon>
        <taxon>Actinomycetota</taxon>
        <taxon>Coriobacteriia</taxon>
        <taxon>Eggerthellales</taxon>
        <taxon>Eggerthellaceae</taxon>
        <taxon>Slackia</taxon>
    </lineage>
</organism>
<keyword evidence="1" id="KW-0472">Membrane</keyword>
<gene>
    <name evidence="2" type="ordered locus">Shel_19250</name>
</gene>
<sequence length="483" mass="50361">MLWEFGLLFRALFAVGTGGAAVALLCSERFDKAAVLGLGFCAAASAGIFLAATASVEGPDVYTNALVAVFLAAAASCSALWALSGGSKRAVLPFAVMCLLVELSASIHVSYAADVYWGSVPVSWSFGYVLVLAFGSMAFLGISSLRCTMNGMRCEDWASFGLSFAVLGFLALVAAGVFGYGCGARGWLEVFGMYICASEIGAALVVVGMCCTAKDCDDEGSFYVLLEGIAGAAALAMFVRCYALTVAVLVACGFVLMRMGKGGYGVALVGAASACALYAVAFDGSSMALSSWLAPGKSLFDEGYQIVSGRADWVFGLMHPFGGGFGLDDRLLGDYAMAPAAICLRFGVTGTVSVLLAMGALLVSLGRECVDLEGQEEAGNAGRRCTFLQMFYDLVIDVDDFEEWEDDDVFEDDACEYAHAIVPSGMLLWGVGSYLACRTAIAFMGCLGLIPIMDVLPFAGMAAMPAGVMMVLAVFVLAEPRSV</sequence>
<dbReference type="EMBL" id="CP001684">
    <property type="protein sequence ID" value="ACV22941.1"/>
    <property type="molecule type" value="Genomic_DNA"/>
</dbReference>
<feature type="transmembrane region" description="Helical" evidence="1">
    <location>
        <begin position="427"/>
        <end position="452"/>
    </location>
</feature>
<feature type="transmembrane region" description="Helical" evidence="1">
    <location>
        <begin position="6"/>
        <end position="26"/>
    </location>
</feature>
<dbReference type="AlphaFoldDB" id="C7N7Q6"/>
<name>C7N7Q6_SLAHD</name>
<feature type="transmembrane region" description="Helical" evidence="1">
    <location>
        <begin position="33"/>
        <end position="55"/>
    </location>
</feature>
<keyword evidence="1" id="KW-1133">Transmembrane helix</keyword>
<dbReference type="STRING" id="471855.Shel_19250"/>
<reference evidence="2 3" key="1">
    <citation type="journal article" date="2009" name="Stand. Genomic Sci.">
        <title>Complete genome sequence of Slackia heliotrinireducens type strain (RHS 1).</title>
        <authorList>
            <person name="Pukall R."/>
            <person name="Lapidus A."/>
            <person name="Nolan M."/>
            <person name="Copeland A."/>
            <person name="Glavina Del Rio T."/>
            <person name="Lucas S."/>
            <person name="Chen F."/>
            <person name="Tice H."/>
            <person name="Cheng J.F."/>
            <person name="Chertkov O."/>
            <person name="Bruce D."/>
            <person name="Goodwin L."/>
            <person name="Kuske C."/>
            <person name="Brettin T."/>
            <person name="Detter J.C."/>
            <person name="Han C."/>
            <person name="Pitluck S."/>
            <person name="Pati A."/>
            <person name="Mavrommatis K."/>
            <person name="Ivanova N."/>
            <person name="Ovchinnikova G."/>
            <person name="Chen A."/>
            <person name="Palaniappan K."/>
            <person name="Schneider S."/>
            <person name="Rohde M."/>
            <person name="Chain P."/>
            <person name="D'haeseleer P."/>
            <person name="Goker M."/>
            <person name="Bristow J."/>
            <person name="Eisen J.A."/>
            <person name="Markowitz V."/>
            <person name="Kyrpides N.C."/>
            <person name="Klenk H.P."/>
            <person name="Hugenholtz P."/>
        </authorList>
    </citation>
    <scope>NUCLEOTIDE SEQUENCE [LARGE SCALE GENOMIC DNA]</scope>
    <source>
        <strain evidence="3">ATCC 29202 / DSM 20476 / NCTC 11029 / RHS 1</strain>
    </source>
</reference>
<feature type="transmembrane region" description="Helical" evidence="1">
    <location>
        <begin position="125"/>
        <end position="145"/>
    </location>
</feature>
<dbReference type="eggNOG" id="COG0772">
    <property type="taxonomic scope" value="Bacteria"/>
</dbReference>
<proteinExistence type="predicted"/>
<dbReference type="Proteomes" id="UP000002026">
    <property type="component" value="Chromosome"/>
</dbReference>
<feature type="transmembrane region" description="Helical" evidence="1">
    <location>
        <begin position="61"/>
        <end position="83"/>
    </location>
</feature>
<feature type="transmembrane region" description="Helical" evidence="1">
    <location>
        <begin position="223"/>
        <end position="256"/>
    </location>
</feature>